<dbReference type="InParanoid" id="A0A2K1JBY3"/>
<accession>A0A2K1JBY3</accession>
<sequence length="175" mass="19225">MPEEAEHYFGKTSKTTSECVFWMNPLSSVTGIGQLGGHPCCCPLPSRGSCTAWRVLFFLPFPGVVVNNSNLSFSLLLRHRILRGIFPDHSLAHLLAHSLSPLPSCTFPFMAFLILSPTRSDVSSARRTPLQPATTVPSSSRGVENSIHLIFRRPTQCAKSYNISAPGSTRTYIFS</sequence>
<protein>
    <submittedName>
        <fullName evidence="1 2">Uncharacterized protein</fullName>
    </submittedName>
</protein>
<reference evidence="1 3" key="1">
    <citation type="journal article" date="2008" name="Science">
        <title>The Physcomitrella genome reveals evolutionary insights into the conquest of land by plants.</title>
        <authorList>
            <person name="Rensing S."/>
            <person name="Lang D."/>
            <person name="Zimmer A."/>
            <person name="Terry A."/>
            <person name="Salamov A."/>
            <person name="Shapiro H."/>
            <person name="Nishiyama T."/>
            <person name="Perroud P.-F."/>
            <person name="Lindquist E."/>
            <person name="Kamisugi Y."/>
            <person name="Tanahashi T."/>
            <person name="Sakakibara K."/>
            <person name="Fujita T."/>
            <person name="Oishi K."/>
            <person name="Shin-I T."/>
            <person name="Kuroki Y."/>
            <person name="Toyoda A."/>
            <person name="Suzuki Y."/>
            <person name="Hashimoto A."/>
            <person name="Yamaguchi K."/>
            <person name="Sugano A."/>
            <person name="Kohara Y."/>
            <person name="Fujiyama A."/>
            <person name="Anterola A."/>
            <person name="Aoki S."/>
            <person name="Ashton N."/>
            <person name="Barbazuk W.B."/>
            <person name="Barker E."/>
            <person name="Bennetzen J."/>
            <person name="Bezanilla M."/>
            <person name="Blankenship R."/>
            <person name="Cho S.H."/>
            <person name="Dutcher S."/>
            <person name="Estelle M."/>
            <person name="Fawcett J.A."/>
            <person name="Gundlach H."/>
            <person name="Hanada K."/>
            <person name="Heyl A."/>
            <person name="Hicks K.A."/>
            <person name="Hugh J."/>
            <person name="Lohr M."/>
            <person name="Mayer K."/>
            <person name="Melkozernov A."/>
            <person name="Murata T."/>
            <person name="Nelson D."/>
            <person name="Pils B."/>
            <person name="Prigge M."/>
            <person name="Reiss B."/>
            <person name="Renner T."/>
            <person name="Rombauts S."/>
            <person name="Rushton P."/>
            <person name="Sanderfoot A."/>
            <person name="Schween G."/>
            <person name="Shiu S.-H."/>
            <person name="Stueber K."/>
            <person name="Theodoulou F.L."/>
            <person name="Tu H."/>
            <person name="Van de Peer Y."/>
            <person name="Verrier P.J."/>
            <person name="Waters E."/>
            <person name="Wood A."/>
            <person name="Yang L."/>
            <person name="Cove D."/>
            <person name="Cuming A."/>
            <person name="Hasebe M."/>
            <person name="Lucas S."/>
            <person name="Mishler D.B."/>
            <person name="Reski R."/>
            <person name="Grigoriev I."/>
            <person name="Quatrano R.S."/>
            <person name="Boore J.L."/>
        </authorList>
    </citation>
    <scope>NUCLEOTIDE SEQUENCE [LARGE SCALE GENOMIC DNA]</scope>
    <source>
        <strain evidence="2 3">cv. Gransden 2004</strain>
    </source>
</reference>
<dbReference type="AlphaFoldDB" id="A0A2K1JBY3"/>
<evidence type="ECO:0000313" key="2">
    <source>
        <dbReference type="EnsemblPlants" id="Pp3c15_4787V3.1"/>
    </source>
</evidence>
<evidence type="ECO:0000313" key="1">
    <source>
        <dbReference type="EMBL" id="PNR39039.1"/>
    </source>
</evidence>
<dbReference type="EMBL" id="ABEU02000015">
    <property type="protein sequence ID" value="PNR39039.1"/>
    <property type="molecule type" value="Genomic_DNA"/>
</dbReference>
<dbReference type="Gramene" id="Pp3c15_4787V3.1">
    <property type="protein sequence ID" value="Pp3c15_4787V3.1"/>
    <property type="gene ID" value="Pp3c15_4787"/>
</dbReference>
<name>A0A2K1JBY3_PHYPA</name>
<reference evidence="2" key="3">
    <citation type="submission" date="2020-12" db="UniProtKB">
        <authorList>
            <consortium name="EnsemblPlants"/>
        </authorList>
    </citation>
    <scope>IDENTIFICATION</scope>
</reference>
<evidence type="ECO:0000313" key="3">
    <source>
        <dbReference type="Proteomes" id="UP000006727"/>
    </source>
</evidence>
<organism evidence="1">
    <name type="scientific">Physcomitrium patens</name>
    <name type="common">Spreading-leaved earth moss</name>
    <name type="synonym">Physcomitrella patens</name>
    <dbReference type="NCBI Taxonomy" id="3218"/>
    <lineage>
        <taxon>Eukaryota</taxon>
        <taxon>Viridiplantae</taxon>
        <taxon>Streptophyta</taxon>
        <taxon>Embryophyta</taxon>
        <taxon>Bryophyta</taxon>
        <taxon>Bryophytina</taxon>
        <taxon>Bryopsida</taxon>
        <taxon>Funariidae</taxon>
        <taxon>Funariales</taxon>
        <taxon>Funariaceae</taxon>
        <taxon>Physcomitrium</taxon>
    </lineage>
</organism>
<gene>
    <name evidence="1" type="ORF">PHYPA_019317</name>
</gene>
<dbReference type="Proteomes" id="UP000006727">
    <property type="component" value="Chromosome 15"/>
</dbReference>
<dbReference type="EnsemblPlants" id="Pp3c15_4787V3.1">
    <property type="protein sequence ID" value="Pp3c15_4787V3.1"/>
    <property type="gene ID" value="Pp3c15_4787"/>
</dbReference>
<reference evidence="1 3" key="2">
    <citation type="journal article" date="2018" name="Plant J.">
        <title>The Physcomitrella patens chromosome-scale assembly reveals moss genome structure and evolution.</title>
        <authorList>
            <person name="Lang D."/>
            <person name="Ullrich K.K."/>
            <person name="Murat F."/>
            <person name="Fuchs J."/>
            <person name="Jenkins J."/>
            <person name="Haas F.B."/>
            <person name="Piednoel M."/>
            <person name="Gundlach H."/>
            <person name="Van Bel M."/>
            <person name="Meyberg R."/>
            <person name="Vives C."/>
            <person name="Morata J."/>
            <person name="Symeonidi A."/>
            <person name="Hiss M."/>
            <person name="Muchero W."/>
            <person name="Kamisugi Y."/>
            <person name="Saleh O."/>
            <person name="Blanc G."/>
            <person name="Decker E.L."/>
            <person name="van Gessel N."/>
            <person name="Grimwood J."/>
            <person name="Hayes R.D."/>
            <person name="Graham S.W."/>
            <person name="Gunter L.E."/>
            <person name="McDaniel S.F."/>
            <person name="Hoernstein S.N.W."/>
            <person name="Larsson A."/>
            <person name="Li F.W."/>
            <person name="Perroud P.F."/>
            <person name="Phillips J."/>
            <person name="Ranjan P."/>
            <person name="Rokshar D.S."/>
            <person name="Rothfels C.J."/>
            <person name="Schneider L."/>
            <person name="Shu S."/>
            <person name="Stevenson D.W."/>
            <person name="Thummler F."/>
            <person name="Tillich M."/>
            <person name="Villarreal Aguilar J.C."/>
            <person name="Widiez T."/>
            <person name="Wong G.K."/>
            <person name="Wymore A."/>
            <person name="Zhang Y."/>
            <person name="Zimmer A.D."/>
            <person name="Quatrano R.S."/>
            <person name="Mayer K.F.X."/>
            <person name="Goodstein D."/>
            <person name="Casacuberta J.M."/>
            <person name="Vandepoele K."/>
            <person name="Reski R."/>
            <person name="Cuming A.C."/>
            <person name="Tuskan G.A."/>
            <person name="Maumus F."/>
            <person name="Salse J."/>
            <person name="Schmutz J."/>
            <person name="Rensing S.A."/>
        </authorList>
    </citation>
    <scope>NUCLEOTIDE SEQUENCE [LARGE SCALE GENOMIC DNA]</scope>
    <source>
        <strain evidence="2 3">cv. Gransden 2004</strain>
    </source>
</reference>
<proteinExistence type="predicted"/>
<keyword evidence="3" id="KW-1185">Reference proteome</keyword>